<keyword evidence="1" id="KW-1133">Transmembrane helix</keyword>
<feature type="signal peptide" evidence="2">
    <location>
        <begin position="1"/>
        <end position="32"/>
    </location>
</feature>
<proteinExistence type="predicted"/>
<feature type="transmembrane region" description="Helical" evidence="1">
    <location>
        <begin position="167"/>
        <end position="186"/>
    </location>
</feature>
<dbReference type="Proteomes" id="UP000245728">
    <property type="component" value="Chromosome"/>
</dbReference>
<evidence type="ECO:0000256" key="1">
    <source>
        <dbReference type="SAM" id="Phobius"/>
    </source>
</evidence>
<keyword evidence="1" id="KW-0472">Membrane</keyword>
<dbReference type="EMBL" id="CP029347">
    <property type="protein sequence ID" value="AWL13146.1"/>
    <property type="molecule type" value="Genomic_DNA"/>
</dbReference>
<feature type="chain" id="PRO_5015559865" description="CopC domain-containing protein" evidence="2">
    <location>
        <begin position="33"/>
        <end position="194"/>
    </location>
</feature>
<sequence>MWYWNFFIGRQRDFVICCVCVLGLLSAFSALSAPGAHGPDGEHLNTQSRPMQASNPKFEAFTESFELLGEVVGEQVIVYLHDFKTNRPVSDASIELESGQHAAQATFDNTAGRYVIEKADLVNKLNRPGEHDVIATILTETSGDLLATRLITPDATGSEEHDHHSHFPWRTIAVGIGLFVAGFAAGRLRRGGQA</sequence>
<evidence type="ECO:0008006" key="5">
    <source>
        <dbReference type="Google" id="ProtNLM"/>
    </source>
</evidence>
<protein>
    <recommendedName>
        <fullName evidence="5">CopC domain-containing protein</fullName>
    </recommendedName>
</protein>
<name>A0A2S2E660_9ALTE</name>
<dbReference type="AlphaFoldDB" id="A0A2S2E660"/>
<dbReference type="RefSeq" id="WP_109340663.1">
    <property type="nucleotide sequence ID" value="NZ_CP029347.1"/>
</dbReference>
<organism evidence="3 4">
    <name type="scientific">Saliniradius amylolyticus</name>
    <dbReference type="NCBI Taxonomy" id="2183582"/>
    <lineage>
        <taxon>Bacteria</taxon>
        <taxon>Pseudomonadati</taxon>
        <taxon>Pseudomonadota</taxon>
        <taxon>Gammaproteobacteria</taxon>
        <taxon>Alteromonadales</taxon>
        <taxon>Alteromonadaceae</taxon>
        <taxon>Saliniradius</taxon>
    </lineage>
</organism>
<dbReference type="KEGG" id="salh:HMF8227_02694"/>
<keyword evidence="2" id="KW-0732">Signal</keyword>
<accession>A0A2S2E660</accession>
<evidence type="ECO:0000313" key="3">
    <source>
        <dbReference type="EMBL" id="AWL13146.1"/>
    </source>
</evidence>
<dbReference type="OrthoDB" id="5600128at2"/>
<reference evidence="3 4" key="1">
    <citation type="submission" date="2018-05" db="EMBL/GenBank/DDBJ databases">
        <title>Salinimonas sp. HMF8227 Genome sequencing and assembly.</title>
        <authorList>
            <person name="Kang H."/>
            <person name="Kang J."/>
            <person name="Cha I."/>
            <person name="Kim H."/>
            <person name="Joh K."/>
        </authorList>
    </citation>
    <scope>NUCLEOTIDE SEQUENCE [LARGE SCALE GENOMIC DNA]</scope>
    <source>
        <strain evidence="3 4">HMF8227</strain>
    </source>
</reference>
<keyword evidence="4" id="KW-1185">Reference proteome</keyword>
<gene>
    <name evidence="3" type="ORF">HMF8227_02694</name>
</gene>
<evidence type="ECO:0000256" key="2">
    <source>
        <dbReference type="SAM" id="SignalP"/>
    </source>
</evidence>
<keyword evidence="1" id="KW-0812">Transmembrane</keyword>
<evidence type="ECO:0000313" key="4">
    <source>
        <dbReference type="Proteomes" id="UP000245728"/>
    </source>
</evidence>